<evidence type="ECO:0000313" key="6">
    <source>
        <dbReference type="EMBL" id="PKX87999.1"/>
    </source>
</evidence>
<keyword evidence="2 4" id="KW-0378">Hydrolase</keyword>
<dbReference type="RefSeq" id="WP_048260004.1">
    <property type="nucleotide sequence ID" value="NZ_AODU01000011.1"/>
</dbReference>
<evidence type="ECO:0000256" key="2">
    <source>
        <dbReference type="ARBA" id="ARBA00022801"/>
    </source>
</evidence>
<protein>
    <submittedName>
        <fullName evidence="6">Xylan 1,4-beta-xylosidase</fullName>
    </submittedName>
</protein>
<dbReference type="PANTHER" id="PTHR42812:SF12">
    <property type="entry name" value="BETA-XYLOSIDASE-RELATED"/>
    <property type="match status" value="1"/>
</dbReference>
<reference evidence="6 7" key="1">
    <citation type="submission" date="2016-04" db="EMBL/GenBank/DDBJ databases">
        <title>New species of Pectobacterium.</title>
        <authorList>
            <person name="Waleron M."/>
            <person name="Misztak A.E."/>
            <person name="Waleron K."/>
        </authorList>
    </citation>
    <scope>NUCLEOTIDE SEQUENCE [LARGE SCALE GENOMIC DNA]</scope>
    <source>
        <strain evidence="6 7">IFB5232</strain>
    </source>
</reference>
<name>A0ABX4SD28_9GAMM</name>
<evidence type="ECO:0000256" key="1">
    <source>
        <dbReference type="ARBA" id="ARBA00009865"/>
    </source>
</evidence>
<dbReference type="Pfam" id="PF04616">
    <property type="entry name" value="Glyco_hydro_43"/>
    <property type="match status" value="1"/>
</dbReference>
<gene>
    <name evidence="6" type="ORF">A0G03_01965</name>
</gene>
<dbReference type="InterPro" id="IPR006710">
    <property type="entry name" value="Glyco_hydro_43"/>
</dbReference>
<sequence>MIKNPIFKGFNPDPSICRRNNDYYVAVSSFEWFPGIPIYHSTDLKNWTLHTHVLNDEKKVDLTRLPSAKGIWAPCLTWCEEEQLFYVIYGVMNSMHGRYFDVDNYLITAPDITGPWSEPVYLHSGGYDASILHDDDGRKWIVAVDWETRDGYNGAISLVEYSPKTQAVIGYPKRIWAGMTGIGAEGPHLTKRGRYYYLMCAEGGTGYGHCVTMARAEQVWGPYESDAGNPILTSVNPVLFEKNNAEYEKPDFSILGVKDYLRPECFNPAVQIQKAGHGSYVETPEGEVYLVHLCARPFQPELCCPLGRESAIQKMRWTADGWMRLEGDDNIAKAVVESSALPESLSFVTPARDDFNDDTLALYYYAPRIHPNSFTDLTSRASHVCLRGQESLSSTNKVSVLARKLTSVYTTVKTKMCFTPEVFQHSAGLVLYYDNMNYLYLQKHYLQKHDDEENQCAALSIIHMENGAKREDWHASAWLTADAVYLRLKIEGRSISFAWSYDDVHYEPVGKVYETIKFSDEYSQHGEFTGSFVGIACVDSVLHQHTAAFDFFDYQADENRDVE</sequence>
<dbReference type="EMBL" id="LXFV01000001">
    <property type="protein sequence ID" value="PKX87999.1"/>
    <property type="molecule type" value="Genomic_DNA"/>
</dbReference>
<dbReference type="InterPro" id="IPR041542">
    <property type="entry name" value="GH43_C2"/>
</dbReference>
<evidence type="ECO:0000259" key="5">
    <source>
        <dbReference type="Pfam" id="PF17851"/>
    </source>
</evidence>
<dbReference type="Proteomes" id="UP000234468">
    <property type="component" value="Unassembled WGS sequence"/>
</dbReference>
<dbReference type="SUPFAM" id="SSF75005">
    <property type="entry name" value="Arabinanase/levansucrase/invertase"/>
    <property type="match status" value="1"/>
</dbReference>
<dbReference type="InterPro" id="IPR013320">
    <property type="entry name" value="ConA-like_dom_sf"/>
</dbReference>
<dbReference type="Gene3D" id="2.115.10.20">
    <property type="entry name" value="Glycosyl hydrolase domain, family 43"/>
    <property type="match status" value="1"/>
</dbReference>
<dbReference type="SUPFAM" id="SSF49899">
    <property type="entry name" value="Concanavalin A-like lectins/glucanases"/>
    <property type="match status" value="1"/>
</dbReference>
<proteinExistence type="inferred from homology"/>
<evidence type="ECO:0000256" key="4">
    <source>
        <dbReference type="RuleBase" id="RU361187"/>
    </source>
</evidence>
<feature type="domain" description="Beta-xylosidase C-terminal Concanavalin A-like" evidence="5">
    <location>
        <begin position="352"/>
        <end position="555"/>
    </location>
</feature>
<keyword evidence="7" id="KW-1185">Reference proteome</keyword>
<organism evidence="6 7">
    <name type="scientific">Pectobacterium peruviense</name>
    <dbReference type="NCBI Taxonomy" id="2066479"/>
    <lineage>
        <taxon>Bacteria</taxon>
        <taxon>Pseudomonadati</taxon>
        <taxon>Pseudomonadota</taxon>
        <taxon>Gammaproteobacteria</taxon>
        <taxon>Enterobacterales</taxon>
        <taxon>Pectobacteriaceae</taxon>
        <taxon>Pectobacterium</taxon>
    </lineage>
</organism>
<evidence type="ECO:0000256" key="3">
    <source>
        <dbReference type="ARBA" id="ARBA00023295"/>
    </source>
</evidence>
<dbReference type="Pfam" id="PF17851">
    <property type="entry name" value="GH43_C2"/>
    <property type="match status" value="1"/>
</dbReference>
<comment type="similarity">
    <text evidence="1 4">Belongs to the glycosyl hydrolase 43 family.</text>
</comment>
<dbReference type="InterPro" id="IPR023296">
    <property type="entry name" value="Glyco_hydro_beta-prop_sf"/>
</dbReference>
<keyword evidence="3 4" id="KW-0326">Glycosidase</keyword>
<evidence type="ECO:0000313" key="7">
    <source>
        <dbReference type="Proteomes" id="UP000234468"/>
    </source>
</evidence>
<dbReference type="Gene3D" id="2.60.120.200">
    <property type="match status" value="1"/>
</dbReference>
<dbReference type="PANTHER" id="PTHR42812">
    <property type="entry name" value="BETA-XYLOSIDASE"/>
    <property type="match status" value="1"/>
</dbReference>
<dbReference type="InterPro" id="IPR051795">
    <property type="entry name" value="Glycosyl_Hydrlase_43"/>
</dbReference>
<comment type="caution">
    <text evidence="6">The sequence shown here is derived from an EMBL/GenBank/DDBJ whole genome shotgun (WGS) entry which is preliminary data.</text>
</comment>
<dbReference type="CDD" id="cd09000">
    <property type="entry name" value="GH43_SXA-like"/>
    <property type="match status" value="1"/>
</dbReference>
<accession>A0ABX4SD28</accession>